<feature type="domain" description="Methyltransferase" evidence="4">
    <location>
        <begin position="47"/>
        <end position="134"/>
    </location>
</feature>
<evidence type="ECO:0000256" key="3">
    <source>
        <dbReference type="ARBA" id="ARBA00022691"/>
    </source>
</evidence>
<comment type="caution">
    <text evidence="5">The sequence shown here is derived from an EMBL/GenBank/DDBJ whole genome shotgun (WGS) entry which is preliminary data.</text>
</comment>
<dbReference type="AlphaFoldDB" id="A0A7K3NS31"/>
<name>A0A7K3NS31_9BACT</name>
<evidence type="ECO:0000256" key="2">
    <source>
        <dbReference type="ARBA" id="ARBA00022679"/>
    </source>
</evidence>
<dbReference type="EMBL" id="JAAGRQ010000170">
    <property type="protein sequence ID" value="NDY58951.1"/>
    <property type="molecule type" value="Genomic_DNA"/>
</dbReference>
<proteinExistence type="predicted"/>
<keyword evidence="6" id="KW-1185">Reference proteome</keyword>
<dbReference type="GO" id="GO:0008168">
    <property type="term" value="F:methyltransferase activity"/>
    <property type="evidence" value="ECO:0007669"/>
    <property type="project" value="UniProtKB-KW"/>
</dbReference>
<sequence length="249" mass="28695">MTPEGGKDFWNEKAKTFPRYEAGEDNYEAGILRTIREYGVDFRGRTVLDVGCGCGMYTIRLAMEASHVTAVDISEQMLEILRHDAESHRLSNIRYVLSGWEEFEDHGCYDVVFCSMTPAIHDDATRRKLLRHARGWTVFMGFAGRMSSNVLNGLFAHYQVTPKVFNNGPEMRHWLEDQGISHISRLIEGQWVVPATREGMISSCTAMLMPYGVTPDPEYLKEYIEQFRTEPDKYVETTDYSIELLLWEK</sequence>
<evidence type="ECO:0000313" key="6">
    <source>
        <dbReference type="Proteomes" id="UP000469724"/>
    </source>
</evidence>
<dbReference type="PANTHER" id="PTHR43464">
    <property type="entry name" value="METHYLTRANSFERASE"/>
    <property type="match status" value="1"/>
</dbReference>
<evidence type="ECO:0000313" key="5">
    <source>
        <dbReference type="EMBL" id="NDY58951.1"/>
    </source>
</evidence>
<dbReference type="InterPro" id="IPR029063">
    <property type="entry name" value="SAM-dependent_MTases_sf"/>
</dbReference>
<keyword evidence="1 5" id="KW-0489">Methyltransferase</keyword>
<keyword evidence="2 5" id="KW-0808">Transferase</keyword>
<organism evidence="5 6">
    <name type="scientific">Desulfolutivibrio sulfodismutans</name>
    <dbReference type="NCBI Taxonomy" id="63561"/>
    <lineage>
        <taxon>Bacteria</taxon>
        <taxon>Pseudomonadati</taxon>
        <taxon>Thermodesulfobacteriota</taxon>
        <taxon>Desulfovibrionia</taxon>
        <taxon>Desulfovibrionales</taxon>
        <taxon>Desulfovibrionaceae</taxon>
        <taxon>Desulfolutivibrio</taxon>
    </lineage>
</organism>
<reference evidence="5 6" key="1">
    <citation type="submission" date="2020-02" db="EMBL/GenBank/DDBJ databases">
        <title>Comparative genomics of sulfur disproportionating microorganisms.</title>
        <authorList>
            <person name="Ward L.M."/>
            <person name="Bertran E."/>
            <person name="Johnston D.T."/>
        </authorList>
    </citation>
    <scope>NUCLEOTIDE SEQUENCE [LARGE SCALE GENOMIC DNA]</scope>
    <source>
        <strain evidence="5 6">DSM 3696</strain>
    </source>
</reference>
<gene>
    <name evidence="5" type="ORF">G3N56_19620</name>
</gene>
<dbReference type="Proteomes" id="UP000469724">
    <property type="component" value="Unassembled WGS sequence"/>
</dbReference>
<evidence type="ECO:0000256" key="1">
    <source>
        <dbReference type="ARBA" id="ARBA00022603"/>
    </source>
</evidence>
<dbReference type="Gene3D" id="3.40.50.150">
    <property type="entry name" value="Vaccinia Virus protein VP39"/>
    <property type="match status" value="1"/>
</dbReference>
<keyword evidence="3" id="KW-0949">S-adenosyl-L-methionine</keyword>
<evidence type="ECO:0000259" key="4">
    <source>
        <dbReference type="Pfam" id="PF13649"/>
    </source>
</evidence>
<dbReference type="InterPro" id="IPR041698">
    <property type="entry name" value="Methyltransf_25"/>
</dbReference>
<protein>
    <submittedName>
        <fullName evidence="5">Class I SAM-dependent methyltransferase</fullName>
    </submittedName>
</protein>
<accession>A0A7K3NS31</accession>
<dbReference type="Pfam" id="PF13649">
    <property type="entry name" value="Methyltransf_25"/>
    <property type="match status" value="1"/>
</dbReference>
<dbReference type="CDD" id="cd02440">
    <property type="entry name" value="AdoMet_MTases"/>
    <property type="match status" value="1"/>
</dbReference>
<dbReference type="GO" id="GO:0032259">
    <property type="term" value="P:methylation"/>
    <property type="evidence" value="ECO:0007669"/>
    <property type="project" value="UniProtKB-KW"/>
</dbReference>
<dbReference type="SUPFAM" id="SSF53335">
    <property type="entry name" value="S-adenosyl-L-methionine-dependent methyltransferases"/>
    <property type="match status" value="1"/>
</dbReference>
<dbReference type="PANTHER" id="PTHR43464:SF19">
    <property type="entry name" value="UBIQUINONE BIOSYNTHESIS O-METHYLTRANSFERASE, MITOCHONDRIAL"/>
    <property type="match status" value="1"/>
</dbReference>